<organism evidence="2 3">
    <name type="scientific">Diaporthe eres</name>
    <name type="common">Phomopsis oblonga</name>
    <dbReference type="NCBI Taxonomy" id="83184"/>
    <lineage>
        <taxon>Eukaryota</taxon>
        <taxon>Fungi</taxon>
        <taxon>Dikarya</taxon>
        <taxon>Ascomycota</taxon>
        <taxon>Pezizomycotina</taxon>
        <taxon>Sordariomycetes</taxon>
        <taxon>Sordariomycetidae</taxon>
        <taxon>Diaporthales</taxon>
        <taxon>Diaporthaceae</taxon>
        <taxon>Diaporthe</taxon>
        <taxon>Diaporthe eres species complex</taxon>
    </lineage>
</organism>
<keyword evidence="3" id="KW-1185">Reference proteome</keyword>
<evidence type="ECO:0000256" key="1">
    <source>
        <dbReference type="SAM" id="MobiDB-lite"/>
    </source>
</evidence>
<dbReference type="EMBL" id="JAKNSF020000021">
    <property type="protein sequence ID" value="KAK7731895.1"/>
    <property type="molecule type" value="Genomic_DNA"/>
</dbReference>
<sequence length="338" mass="38245">MASLKREADDGGPDSSKTGKKVKLHDDDPRPLTLKAKASKFQGCDDNDMRDVFEKLSSSISNFALEHFKGAPYATPRKKDQKIFERLVANDDFRAYLTSKQRGAKPWIIQAVIWNKLIDQLLLTPTKAGNNPILDLRQVTMMYYERIFLISIHTDAPEEFYAWRTLTANLLSNYCKDPTSWGESGPRREEFLEEMVALLLDHAVERDPEALNEGLNEIADNAFELAKAMACCRAFWLCTMKDPRINSLHDFRIKTDSMEEVELWNEEGAYSKSVIVDLVAAPMLLKNGNSKGANYGTFHVFKKAQVITKAKGDEDEIVDLDGDDGDVWKEGIKGRRTA</sequence>
<accession>A0ABR1PBP7</accession>
<dbReference type="Proteomes" id="UP001430848">
    <property type="component" value="Unassembled WGS sequence"/>
</dbReference>
<evidence type="ECO:0000313" key="2">
    <source>
        <dbReference type="EMBL" id="KAK7731895.1"/>
    </source>
</evidence>
<comment type="caution">
    <text evidence="2">The sequence shown here is derived from an EMBL/GenBank/DDBJ whole genome shotgun (WGS) entry which is preliminary data.</text>
</comment>
<feature type="region of interest" description="Disordered" evidence="1">
    <location>
        <begin position="1"/>
        <end position="30"/>
    </location>
</feature>
<evidence type="ECO:0000313" key="3">
    <source>
        <dbReference type="Proteomes" id="UP001430848"/>
    </source>
</evidence>
<name>A0ABR1PBP7_DIAER</name>
<gene>
    <name evidence="2" type="ORF">SLS63_005192</name>
</gene>
<reference evidence="2 3" key="1">
    <citation type="submission" date="2024-02" db="EMBL/GenBank/DDBJ databases">
        <title>De novo assembly and annotation of 12 fungi associated with fruit tree decline syndrome in Ontario, Canada.</title>
        <authorList>
            <person name="Sulman M."/>
            <person name="Ellouze W."/>
            <person name="Ilyukhin E."/>
        </authorList>
    </citation>
    <scope>NUCLEOTIDE SEQUENCE [LARGE SCALE GENOMIC DNA]</scope>
    <source>
        <strain evidence="2 3">M169</strain>
    </source>
</reference>
<proteinExistence type="predicted"/>
<protein>
    <submittedName>
        <fullName evidence="2">Uncharacterized protein</fullName>
    </submittedName>
</protein>